<organism evidence="9 10">
    <name type="scientific">Diploptera punctata</name>
    <name type="common">Pacific beetle cockroach</name>
    <dbReference type="NCBI Taxonomy" id="6984"/>
    <lineage>
        <taxon>Eukaryota</taxon>
        <taxon>Metazoa</taxon>
        <taxon>Ecdysozoa</taxon>
        <taxon>Arthropoda</taxon>
        <taxon>Hexapoda</taxon>
        <taxon>Insecta</taxon>
        <taxon>Pterygota</taxon>
        <taxon>Neoptera</taxon>
        <taxon>Polyneoptera</taxon>
        <taxon>Dictyoptera</taxon>
        <taxon>Blattodea</taxon>
        <taxon>Blaberoidea</taxon>
        <taxon>Blaberidae</taxon>
        <taxon>Diplopterinae</taxon>
        <taxon>Diploptera</taxon>
    </lineage>
</organism>
<keyword evidence="7 8" id="KW-0807">Transducer</keyword>
<feature type="transmembrane region" description="Helical" evidence="8">
    <location>
        <begin position="260"/>
        <end position="280"/>
    </location>
</feature>
<reference evidence="9" key="2">
    <citation type="submission" date="2023-05" db="EMBL/GenBank/DDBJ databases">
        <authorList>
            <person name="Fouks B."/>
        </authorList>
    </citation>
    <scope>NUCLEOTIDE SEQUENCE</scope>
    <source>
        <strain evidence="9">Stay&amp;Tobe</strain>
        <tissue evidence="9">Testes</tissue>
    </source>
</reference>
<dbReference type="GO" id="GO:0043025">
    <property type="term" value="C:neuronal cell body"/>
    <property type="evidence" value="ECO:0007669"/>
    <property type="project" value="TreeGrafter"/>
</dbReference>
<name>A0AAD8A7T2_DIPPU</name>
<keyword evidence="10" id="KW-1185">Reference proteome</keyword>
<comment type="caution">
    <text evidence="8">Lacks conserved residue(s) required for the propagation of feature annotation.</text>
</comment>
<feature type="transmembrane region" description="Helical" evidence="8">
    <location>
        <begin position="78"/>
        <end position="99"/>
    </location>
</feature>
<feature type="transmembrane region" description="Helical" evidence="8">
    <location>
        <begin position="12"/>
        <end position="30"/>
    </location>
</feature>
<dbReference type="AlphaFoldDB" id="A0AAD8A7T2"/>
<comment type="caution">
    <text evidence="9">The sequence shown here is derived from an EMBL/GenBank/DDBJ whole genome shotgun (WGS) entry which is preliminary data.</text>
</comment>
<evidence type="ECO:0000256" key="8">
    <source>
        <dbReference type="RuleBase" id="RU363108"/>
    </source>
</evidence>
<feature type="transmembrane region" description="Helical" evidence="8">
    <location>
        <begin position="42"/>
        <end position="66"/>
    </location>
</feature>
<dbReference type="EMBL" id="JASPKZ010003419">
    <property type="protein sequence ID" value="KAJ9593626.1"/>
    <property type="molecule type" value="Genomic_DNA"/>
</dbReference>
<dbReference type="Pfam" id="PF08395">
    <property type="entry name" value="7tm_7"/>
    <property type="match status" value="1"/>
</dbReference>
<dbReference type="GO" id="GO:0050909">
    <property type="term" value="P:sensory perception of taste"/>
    <property type="evidence" value="ECO:0007669"/>
    <property type="project" value="InterPro"/>
</dbReference>
<evidence type="ECO:0000256" key="7">
    <source>
        <dbReference type="ARBA" id="ARBA00023224"/>
    </source>
</evidence>
<keyword evidence="4 8" id="KW-1133">Transmembrane helix</keyword>
<dbReference type="GO" id="GO:0005886">
    <property type="term" value="C:plasma membrane"/>
    <property type="evidence" value="ECO:0007669"/>
    <property type="project" value="UniProtKB-SubCell"/>
</dbReference>
<feature type="transmembrane region" description="Helical" evidence="8">
    <location>
        <begin position="364"/>
        <end position="391"/>
    </location>
</feature>
<dbReference type="GO" id="GO:0030425">
    <property type="term" value="C:dendrite"/>
    <property type="evidence" value="ECO:0007669"/>
    <property type="project" value="TreeGrafter"/>
</dbReference>
<evidence type="ECO:0000256" key="2">
    <source>
        <dbReference type="ARBA" id="ARBA00022475"/>
    </source>
</evidence>
<keyword evidence="2 8" id="KW-1003">Cell membrane</keyword>
<evidence type="ECO:0000313" key="9">
    <source>
        <dbReference type="EMBL" id="KAJ9593626.1"/>
    </source>
</evidence>
<keyword evidence="3 8" id="KW-0812">Transmembrane</keyword>
<evidence type="ECO:0000256" key="3">
    <source>
        <dbReference type="ARBA" id="ARBA00022692"/>
    </source>
</evidence>
<dbReference type="Proteomes" id="UP001233999">
    <property type="component" value="Unassembled WGS sequence"/>
</dbReference>
<dbReference type="GO" id="GO:0007635">
    <property type="term" value="P:chemosensory behavior"/>
    <property type="evidence" value="ECO:0007669"/>
    <property type="project" value="TreeGrafter"/>
</dbReference>
<feature type="transmembrane region" description="Helical" evidence="8">
    <location>
        <begin position="168"/>
        <end position="188"/>
    </location>
</feature>
<dbReference type="PANTHER" id="PTHR21143:SF133">
    <property type="entry name" value="GUSTATORY AND PHEROMONE RECEPTOR 32A-RELATED"/>
    <property type="match status" value="1"/>
</dbReference>
<evidence type="ECO:0000256" key="5">
    <source>
        <dbReference type="ARBA" id="ARBA00023136"/>
    </source>
</evidence>
<dbReference type="GO" id="GO:0030424">
    <property type="term" value="C:axon"/>
    <property type="evidence" value="ECO:0007669"/>
    <property type="project" value="TreeGrafter"/>
</dbReference>
<evidence type="ECO:0000256" key="6">
    <source>
        <dbReference type="ARBA" id="ARBA00023170"/>
    </source>
</evidence>
<evidence type="ECO:0000256" key="1">
    <source>
        <dbReference type="ARBA" id="ARBA00004651"/>
    </source>
</evidence>
<keyword evidence="5 8" id="KW-0472">Membrane</keyword>
<comment type="function">
    <text evidence="8">Gustatory receptor which mediates acceptance or avoidance behavior, depending on its substrates.</text>
</comment>
<evidence type="ECO:0000313" key="10">
    <source>
        <dbReference type="Proteomes" id="UP001233999"/>
    </source>
</evidence>
<accession>A0AAD8A7T2</accession>
<feature type="transmembrane region" description="Helical" evidence="8">
    <location>
        <begin position="138"/>
        <end position="162"/>
    </location>
</feature>
<keyword evidence="6 8" id="KW-0675">Receptor</keyword>
<dbReference type="GO" id="GO:0008049">
    <property type="term" value="P:male courtship behavior"/>
    <property type="evidence" value="ECO:0007669"/>
    <property type="project" value="TreeGrafter"/>
</dbReference>
<sequence length="392" mass="44848">MDEEKFNSSVKYLFILSQIFCLTPISPFIKNYNQHENLKVKCLYFAWSVFWILLMSVIGFYITYVLRGMAKEGPLKMITGIIYIALFLSNVIFLINNIVKRNNFPKIMNTFWKVDNTLMPRCGVRVYEKEKLCSIKHITVVCLLYIALNVSLCCALGSTSIYSITFNFTANLPFLVNGIMSIHFNTLVKKLKKRLKIINDILESYTKATHSTKWKTPRKIINFLEDSSEESVNRQPGEIQLIQSVYIDLYNTKELINSTYGITIVFEILTCYSLSVTAVIGGIDAATETIDVLVIIFNTFLLAYVFLMLAWILLKCDQVFDESKKIISNVLKLMVGNDISQDVKCDLNIFLSMMRDMPLQFTPCGLFTLNLPFLCSTVGVICTYVVVMIQIN</sequence>
<reference evidence="9" key="1">
    <citation type="journal article" date="2023" name="IScience">
        <title>Live-bearing cockroach genome reveals convergent evolutionary mechanisms linked to viviparity in insects and beyond.</title>
        <authorList>
            <person name="Fouks B."/>
            <person name="Harrison M.C."/>
            <person name="Mikhailova A.A."/>
            <person name="Marchal E."/>
            <person name="English S."/>
            <person name="Carruthers M."/>
            <person name="Jennings E.C."/>
            <person name="Chiamaka E.L."/>
            <person name="Frigard R.A."/>
            <person name="Pippel M."/>
            <person name="Attardo G.M."/>
            <person name="Benoit J.B."/>
            <person name="Bornberg-Bauer E."/>
            <person name="Tobe S.S."/>
        </authorList>
    </citation>
    <scope>NUCLEOTIDE SEQUENCE</scope>
    <source>
        <strain evidence="9">Stay&amp;Tobe</strain>
    </source>
</reference>
<comment type="subcellular location">
    <subcellularLocation>
        <location evidence="1 8">Cell membrane</location>
        <topology evidence="1 8">Multi-pass membrane protein</topology>
    </subcellularLocation>
</comment>
<dbReference type="PANTHER" id="PTHR21143">
    <property type="entry name" value="INVERTEBRATE GUSTATORY RECEPTOR"/>
    <property type="match status" value="1"/>
</dbReference>
<protein>
    <recommendedName>
        <fullName evidence="8">Gustatory receptor</fullName>
    </recommendedName>
</protein>
<evidence type="ECO:0000256" key="4">
    <source>
        <dbReference type="ARBA" id="ARBA00022989"/>
    </source>
</evidence>
<feature type="transmembrane region" description="Helical" evidence="8">
    <location>
        <begin position="292"/>
        <end position="314"/>
    </location>
</feature>
<dbReference type="GO" id="GO:0007165">
    <property type="term" value="P:signal transduction"/>
    <property type="evidence" value="ECO:0007669"/>
    <property type="project" value="UniProtKB-KW"/>
</dbReference>
<gene>
    <name evidence="9" type="ORF">L9F63_014804</name>
</gene>
<dbReference type="InterPro" id="IPR013604">
    <property type="entry name" value="7TM_chemorcpt"/>
</dbReference>
<proteinExistence type="inferred from homology"/>
<comment type="similarity">
    <text evidence="8">Belongs to the insect chemoreceptor superfamily. Gustatory receptor (GR) family.</text>
</comment>